<feature type="non-terminal residue" evidence="2">
    <location>
        <position position="122"/>
    </location>
</feature>
<sequence>MVGGVKRFHAIIIVTPLFLLGCGNDNPAEHFKELEHQGKEVERFEATQEPAAQEPDDKEEVPQAILFKDANLEVALREALEKPVGTITHRDLASLEKFLLRDREIADLTGLEYATNLIKLNL</sequence>
<feature type="region of interest" description="Disordered" evidence="1">
    <location>
        <begin position="41"/>
        <end position="60"/>
    </location>
</feature>
<dbReference type="PROSITE" id="PS51257">
    <property type="entry name" value="PROKAR_LIPOPROTEIN"/>
    <property type="match status" value="1"/>
</dbReference>
<accession>A0A383BUU2</accession>
<dbReference type="EMBL" id="UINC01203411">
    <property type="protein sequence ID" value="SVE23651.1"/>
    <property type="molecule type" value="Genomic_DNA"/>
</dbReference>
<gene>
    <name evidence="2" type="ORF">METZ01_LOCUS476505</name>
</gene>
<protein>
    <submittedName>
        <fullName evidence="2">Uncharacterized protein</fullName>
    </submittedName>
</protein>
<evidence type="ECO:0000256" key="1">
    <source>
        <dbReference type="SAM" id="MobiDB-lite"/>
    </source>
</evidence>
<reference evidence="2" key="1">
    <citation type="submission" date="2018-05" db="EMBL/GenBank/DDBJ databases">
        <authorList>
            <person name="Lanie J.A."/>
            <person name="Ng W.-L."/>
            <person name="Kazmierczak K.M."/>
            <person name="Andrzejewski T.M."/>
            <person name="Davidsen T.M."/>
            <person name="Wayne K.J."/>
            <person name="Tettelin H."/>
            <person name="Glass J.I."/>
            <person name="Rusch D."/>
            <person name="Podicherti R."/>
            <person name="Tsui H.-C.T."/>
            <person name="Winkler M.E."/>
        </authorList>
    </citation>
    <scope>NUCLEOTIDE SEQUENCE</scope>
</reference>
<name>A0A383BUU2_9ZZZZ</name>
<organism evidence="2">
    <name type="scientific">marine metagenome</name>
    <dbReference type="NCBI Taxonomy" id="408172"/>
    <lineage>
        <taxon>unclassified sequences</taxon>
        <taxon>metagenomes</taxon>
        <taxon>ecological metagenomes</taxon>
    </lineage>
</organism>
<evidence type="ECO:0000313" key="2">
    <source>
        <dbReference type="EMBL" id="SVE23651.1"/>
    </source>
</evidence>
<proteinExistence type="predicted"/>
<dbReference type="AlphaFoldDB" id="A0A383BUU2"/>
<dbReference type="Gene3D" id="3.80.10.10">
    <property type="entry name" value="Ribonuclease Inhibitor"/>
    <property type="match status" value="1"/>
</dbReference>
<dbReference type="InterPro" id="IPR032675">
    <property type="entry name" value="LRR_dom_sf"/>
</dbReference>